<keyword evidence="1" id="KW-1133">Transmembrane helix</keyword>
<dbReference type="AlphaFoldDB" id="A0A542SRE7"/>
<dbReference type="RefSeq" id="WP_142113000.1">
    <property type="nucleotide sequence ID" value="NZ_BAAATB010000006.1"/>
</dbReference>
<evidence type="ECO:0008006" key="4">
    <source>
        <dbReference type="Google" id="ProtNLM"/>
    </source>
</evidence>
<dbReference type="Proteomes" id="UP000316181">
    <property type="component" value="Unassembled WGS sequence"/>
</dbReference>
<organism evidence="2 3">
    <name type="scientific">Rarobacter incanus</name>
    <dbReference type="NCBI Taxonomy" id="153494"/>
    <lineage>
        <taxon>Bacteria</taxon>
        <taxon>Bacillati</taxon>
        <taxon>Actinomycetota</taxon>
        <taxon>Actinomycetes</taxon>
        <taxon>Micrococcales</taxon>
        <taxon>Rarobacteraceae</taxon>
        <taxon>Rarobacter</taxon>
    </lineage>
</organism>
<feature type="transmembrane region" description="Helical" evidence="1">
    <location>
        <begin position="52"/>
        <end position="74"/>
    </location>
</feature>
<sequence>MADSHNQAGVPNGAPVRAAARTALVSMLVVIGGTGCLAAPAAWYLAGSAAGIGVAMAVGVALFFSGTTALSMVAGANSTAAALGTIIGGAWIAKIAVLFGGYLLIRDEQFYDHRVFAVALCLYVIIAAVIDALAVVRARIPLVDV</sequence>
<comment type="caution">
    <text evidence="2">The sequence shown here is derived from an EMBL/GenBank/DDBJ whole genome shotgun (WGS) entry which is preliminary data.</text>
</comment>
<feature type="transmembrane region" description="Helical" evidence="1">
    <location>
        <begin position="115"/>
        <end position="136"/>
    </location>
</feature>
<keyword evidence="3" id="KW-1185">Reference proteome</keyword>
<feature type="transmembrane region" description="Helical" evidence="1">
    <location>
        <begin position="23"/>
        <end position="45"/>
    </location>
</feature>
<evidence type="ECO:0000313" key="3">
    <source>
        <dbReference type="Proteomes" id="UP000316181"/>
    </source>
</evidence>
<name>A0A542SRE7_9MICO</name>
<gene>
    <name evidence="2" type="ORF">FB389_1912</name>
</gene>
<accession>A0A542SRE7</accession>
<dbReference type="EMBL" id="VFNV01000001">
    <property type="protein sequence ID" value="TQK77196.1"/>
    <property type="molecule type" value="Genomic_DNA"/>
</dbReference>
<evidence type="ECO:0000313" key="2">
    <source>
        <dbReference type="EMBL" id="TQK77196.1"/>
    </source>
</evidence>
<keyword evidence="1" id="KW-0472">Membrane</keyword>
<protein>
    <recommendedName>
        <fullName evidence="4">ATP synthase protein I</fullName>
    </recommendedName>
</protein>
<keyword evidence="1" id="KW-0812">Transmembrane</keyword>
<feature type="transmembrane region" description="Helical" evidence="1">
    <location>
        <begin position="80"/>
        <end position="103"/>
    </location>
</feature>
<evidence type="ECO:0000256" key="1">
    <source>
        <dbReference type="SAM" id="Phobius"/>
    </source>
</evidence>
<dbReference type="OrthoDB" id="5148809at2"/>
<reference evidence="2 3" key="1">
    <citation type="submission" date="2019-06" db="EMBL/GenBank/DDBJ databases">
        <title>Sequencing the genomes of 1000 actinobacteria strains.</title>
        <authorList>
            <person name="Klenk H.-P."/>
        </authorList>
    </citation>
    <scope>NUCLEOTIDE SEQUENCE [LARGE SCALE GENOMIC DNA]</scope>
    <source>
        <strain evidence="2 3">DSM 10596</strain>
    </source>
</reference>
<proteinExistence type="predicted"/>